<name>A0A7X2NTR7_9FIRM</name>
<dbReference type="RefSeq" id="WP_154505600.1">
    <property type="nucleotide sequence ID" value="NZ_VUMN01000030.1"/>
</dbReference>
<dbReference type="Pfam" id="PF13412">
    <property type="entry name" value="HTH_24"/>
    <property type="match status" value="1"/>
</dbReference>
<keyword evidence="2" id="KW-1185">Reference proteome</keyword>
<dbReference type="EMBL" id="VUMN01000030">
    <property type="protein sequence ID" value="MSS59380.1"/>
    <property type="molecule type" value="Genomic_DNA"/>
</dbReference>
<dbReference type="Proteomes" id="UP000461880">
    <property type="component" value="Unassembled WGS sequence"/>
</dbReference>
<comment type="caution">
    <text evidence="1">The sequence shown here is derived from an EMBL/GenBank/DDBJ whole genome shotgun (WGS) entry which is preliminary data.</text>
</comment>
<dbReference type="InterPro" id="IPR036388">
    <property type="entry name" value="WH-like_DNA-bd_sf"/>
</dbReference>
<protein>
    <submittedName>
        <fullName evidence="1">Winged helix-turn-helix transcriptional regulator</fullName>
    </submittedName>
</protein>
<dbReference type="SUPFAM" id="SSF46785">
    <property type="entry name" value="Winged helix' DNA-binding domain"/>
    <property type="match status" value="1"/>
</dbReference>
<dbReference type="InterPro" id="IPR036390">
    <property type="entry name" value="WH_DNA-bd_sf"/>
</dbReference>
<evidence type="ECO:0000313" key="2">
    <source>
        <dbReference type="Proteomes" id="UP000461880"/>
    </source>
</evidence>
<sequence>MKKSGLKDMKKENLTMIVRLVQENPGISRISLAQKTGLSASTVTSLVSHLLEQNVLIENGTISTGGRSQRCLEINPDFGMIAIFEISRRSIWFSTFDLSISLKSQKKLMDRWHSGNDLAELIRQALKGSRVLGIGLLFQDDMKESDFNVMMDAGGYAPQMKLSDALRMYLKVPVIEDYSMHYTVTRALAEEETASCCAQIRLGTEVAASITADEQTIEILPSFCRSFLPEDADTAAEKDGLEGLMMSLCMMFPLACIFISSDSGRQKFNAGELENDLCSKLENDRPKVIFVDSRTSSDHEGMARWVRNELKFS</sequence>
<evidence type="ECO:0000313" key="1">
    <source>
        <dbReference type="EMBL" id="MSS59380.1"/>
    </source>
</evidence>
<gene>
    <name evidence="1" type="ORF">FYJ51_10810</name>
</gene>
<reference evidence="1 2" key="1">
    <citation type="submission" date="2019-08" db="EMBL/GenBank/DDBJ databases">
        <title>In-depth cultivation of the pig gut microbiome towards novel bacterial diversity and tailored functional studies.</title>
        <authorList>
            <person name="Wylensek D."/>
            <person name="Hitch T.C.A."/>
            <person name="Clavel T."/>
        </authorList>
    </citation>
    <scope>NUCLEOTIDE SEQUENCE [LARGE SCALE GENOMIC DNA]</scope>
    <source>
        <strain evidence="1 2">Oil+RF-744-GAM-WT-6</strain>
    </source>
</reference>
<dbReference type="Gene3D" id="1.10.10.10">
    <property type="entry name" value="Winged helix-like DNA-binding domain superfamily/Winged helix DNA-binding domain"/>
    <property type="match status" value="1"/>
</dbReference>
<dbReference type="AlphaFoldDB" id="A0A7X2NTR7"/>
<accession>A0A7X2NTR7</accession>
<proteinExistence type="predicted"/>
<organism evidence="1 2">
    <name type="scientific">Stecheria intestinalis</name>
    <dbReference type="NCBI Taxonomy" id="2606630"/>
    <lineage>
        <taxon>Bacteria</taxon>
        <taxon>Bacillati</taxon>
        <taxon>Bacillota</taxon>
        <taxon>Erysipelotrichia</taxon>
        <taxon>Erysipelotrichales</taxon>
        <taxon>Erysipelotrichaceae</taxon>
        <taxon>Stecheria</taxon>
    </lineage>
</organism>